<dbReference type="EMBL" id="MCGO01000031">
    <property type="protein sequence ID" value="ORY41696.1"/>
    <property type="molecule type" value="Genomic_DNA"/>
</dbReference>
<dbReference type="InterPro" id="IPR028235">
    <property type="entry name" value="DNAAF3_C"/>
</dbReference>
<evidence type="ECO:0000313" key="2">
    <source>
        <dbReference type="EMBL" id="ORY41696.1"/>
    </source>
</evidence>
<keyword evidence="3" id="KW-1185">Reference proteome</keyword>
<evidence type="ECO:0000259" key="1">
    <source>
        <dbReference type="Pfam" id="PF14740"/>
    </source>
</evidence>
<dbReference type="Proteomes" id="UP000193642">
    <property type="component" value="Unassembled WGS sequence"/>
</dbReference>
<reference evidence="2 3" key="1">
    <citation type="submission" date="2016-07" db="EMBL/GenBank/DDBJ databases">
        <title>Pervasive Adenine N6-methylation of Active Genes in Fungi.</title>
        <authorList>
            <consortium name="DOE Joint Genome Institute"/>
            <person name="Mondo S.J."/>
            <person name="Dannebaum R.O."/>
            <person name="Kuo R.C."/>
            <person name="Labutti K."/>
            <person name="Haridas S."/>
            <person name="Kuo A."/>
            <person name="Salamov A."/>
            <person name="Ahrendt S.R."/>
            <person name="Lipzen A."/>
            <person name="Sullivan W."/>
            <person name="Andreopoulos W.B."/>
            <person name="Clum A."/>
            <person name="Lindquist E."/>
            <person name="Daum C."/>
            <person name="Ramamoorthy G.K."/>
            <person name="Gryganskyi A."/>
            <person name="Culley D."/>
            <person name="Magnuson J.K."/>
            <person name="James T.Y."/>
            <person name="O'Malley M.A."/>
            <person name="Stajich J.E."/>
            <person name="Spatafora J.W."/>
            <person name="Visel A."/>
            <person name="Grigoriev I.V."/>
        </authorList>
    </citation>
    <scope>NUCLEOTIDE SEQUENCE [LARGE SCALE GENOMIC DNA]</scope>
    <source>
        <strain evidence="2 3">JEL800</strain>
    </source>
</reference>
<protein>
    <recommendedName>
        <fullName evidence="1">Dynein assembly factor 3 C-terminal domain-containing protein</fullName>
    </recommendedName>
</protein>
<name>A0A1Y2C419_9FUNG</name>
<accession>A0A1Y2C419</accession>
<feature type="domain" description="Dynein assembly factor 3 C-terminal" evidence="1">
    <location>
        <begin position="2"/>
        <end position="39"/>
    </location>
</feature>
<dbReference type="OrthoDB" id="432970at2759"/>
<comment type="caution">
    <text evidence="2">The sequence shown here is derived from an EMBL/GenBank/DDBJ whole genome shotgun (WGS) entry which is preliminary data.</text>
</comment>
<proteinExistence type="predicted"/>
<gene>
    <name evidence="2" type="ORF">BCR33DRAFT_337975</name>
</gene>
<dbReference type="Pfam" id="PF14740">
    <property type="entry name" value="DUF4471"/>
    <property type="match status" value="1"/>
</dbReference>
<sequence length="82" mass="9450">MKQDGLSVTKWGYFNDVLTGPFVPYGIETEKKELTEKSMISTNMPVASLQNTIFSLIWRSTRRLFHPQLPSHPASRSTFFQQ</sequence>
<organism evidence="2 3">
    <name type="scientific">Rhizoclosmatium globosum</name>
    <dbReference type="NCBI Taxonomy" id="329046"/>
    <lineage>
        <taxon>Eukaryota</taxon>
        <taxon>Fungi</taxon>
        <taxon>Fungi incertae sedis</taxon>
        <taxon>Chytridiomycota</taxon>
        <taxon>Chytridiomycota incertae sedis</taxon>
        <taxon>Chytridiomycetes</taxon>
        <taxon>Chytridiales</taxon>
        <taxon>Chytriomycetaceae</taxon>
        <taxon>Rhizoclosmatium</taxon>
    </lineage>
</organism>
<evidence type="ECO:0000313" key="3">
    <source>
        <dbReference type="Proteomes" id="UP000193642"/>
    </source>
</evidence>
<dbReference type="AlphaFoldDB" id="A0A1Y2C419"/>